<reference evidence="2 3" key="1">
    <citation type="submission" date="2019-04" db="EMBL/GenBank/DDBJ databases">
        <authorList>
            <person name="Poehlein A."/>
            <person name="Bengelsdorf F.R."/>
            <person name="Duerre P."/>
            <person name="Daniel R."/>
        </authorList>
    </citation>
    <scope>NUCLEOTIDE SEQUENCE [LARGE SCALE GENOMIC DNA]</scope>
    <source>
        <strain evidence="2 3">BS-1</strain>
    </source>
</reference>
<keyword evidence="1" id="KW-1133">Transmembrane helix</keyword>
<keyword evidence="3" id="KW-1185">Reference proteome</keyword>
<dbReference type="AlphaFoldDB" id="A0A4Z0YGM8"/>
<keyword evidence="1" id="KW-0812">Transmembrane</keyword>
<evidence type="ECO:0000256" key="1">
    <source>
        <dbReference type="SAM" id="Phobius"/>
    </source>
</evidence>
<organism evidence="2 3">
    <name type="scientific">Caproiciproducens galactitolivorans</name>
    <dbReference type="NCBI Taxonomy" id="642589"/>
    <lineage>
        <taxon>Bacteria</taxon>
        <taxon>Bacillati</taxon>
        <taxon>Bacillota</taxon>
        <taxon>Clostridia</taxon>
        <taxon>Eubacteriales</taxon>
        <taxon>Acutalibacteraceae</taxon>
        <taxon>Caproiciproducens</taxon>
    </lineage>
</organism>
<name>A0A4Z0YGM8_9FIRM</name>
<dbReference type="Pfam" id="PF09581">
    <property type="entry name" value="Spore_III_AF"/>
    <property type="match status" value="1"/>
</dbReference>
<feature type="transmembrane region" description="Helical" evidence="1">
    <location>
        <begin position="33"/>
        <end position="51"/>
    </location>
</feature>
<keyword evidence="1" id="KW-0472">Membrane</keyword>
<comment type="caution">
    <text evidence="2">The sequence shown here is derived from an EMBL/GenBank/DDBJ whole genome shotgun (WGS) entry which is preliminary data.</text>
</comment>
<proteinExistence type="predicted"/>
<accession>A0A4Z0YGM8</accession>
<dbReference type="InterPro" id="IPR014245">
    <property type="entry name" value="Spore_III_AF"/>
</dbReference>
<dbReference type="RefSeq" id="WP_167875195.1">
    <property type="nucleotide sequence ID" value="NZ_SRMQ01000008.1"/>
</dbReference>
<dbReference type="Proteomes" id="UP000297714">
    <property type="component" value="Unassembled WGS sequence"/>
</dbReference>
<evidence type="ECO:0000313" key="2">
    <source>
        <dbReference type="EMBL" id="TGJ76082.1"/>
    </source>
</evidence>
<evidence type="ECO:0000313" key="3">
    <source>
        <dbReference type="Proteomes" id="UP000297714"/>
    </source>
</evidence>
<dbReference type="EMBL" id="SRMQ01000008">
    <property type="protein sequence ID" value="TGJ76082.1"/>
    <property type="molecule type" value="Genomic_DNA"/>
</dbReference>
<gene>
    <name evidence="2" type="ORF">CAGA_18030</name>
</gene>
<protein>
    <submittedName>
        <fullName evidence="2">Stage III sporulation protein SpoIIIAF</fullName>
    </submittedName>
</protein>
<sequence length="159" mass="17233">MNAVREWSAAICLTALVATFLQSLVPGGSMERMVRFVLGAFMICAIIVPLAKTAPQIGTWFQVDTPSRSSSPFVGTVDRQISEAAQESIQNLVITECRNIGVKCKNVRVFMDTNEDGSISINKVVVILAKGYRSDCEKASAHLQKVLGLKTEVIADENG</sequence>